<name>A0A6M3IKU4_9ZZZZ</name>
<proteinExistence type="predicted"/>
<gene>
    <name evidence="2" type="ORF">MM415B01611_0020</name>
</gene>
<organism evidence="2">
    <name type="scientific">viral metagenome</name>
    <dbReference type="NCBI Taxonomy" id="1070528"/>
    <lineage>
        <taxon>unclassified sequences</taxon>
        <taxon>metagenomes</taxon>
        <taxon>organismal metagenomes</taxon>
    </lineage>
</organism>
<sequence length="129" mass="14010">MAFGRDGMIAWLLESAGSLEAIAAEMRRAARAIGGAAPSGGDQGQPPADQSARDHYTYTGDSNCRSCGTAILWFKTPAGKNLPVDDCRAAFPRLLERGDHVSIEEARDHLLKNSHFETCPEASKHRRSR</sequence>
<dbReference type="AlphaFoldDB" id="A0A6M3IKU4"/>
<dbReference type="EMBL" id="MT141285">
    <property type="protein sequence ID" value="QJA57657.1"/>
    <property type="molecule type" value="Genomic_DNA"/>
</dbReference>
<evidence type="ECO:0000313" key="2">
    <source>
        <dbReference type="EMBL" id="QJA57657.1"/>
    </source>
</evidence>
<accession>A0A6M3IKU4</accession>
<evidence type="ECO:0000256" key="1">
    <source>
        <dbReference type="SAM" id="MobiDB-lite"/>
    </source>
</evidence>
<feature type="region of interest" description="Disordered" evidence="1">
    <location>
        <begin position="33"/>
        <end position="56"/>
    </location>
</feature>
<reference evidence="2" key="1">
    <citation type="submission" date="2020-03" db="EMBL/GenBank/DDBJ databases">
        <title>The deep terrestrial virosphere.</title>
        <authorList>
            <person name="Holmfeldt K."/>
            <person name="Nilsson E."/>
            <person name="Simone D."/>
            <person name="Lopez-Fernandez M."/>
            <person name="Wu X."/>
            <person name="de Brujin I."/>
            <person name="Lundin D."/>
            <person name="Andersson A."/>
            <person name="Bertilsson S."/>
            <person name="Dopson M."/>
        </authorList>
    </citation>
    <scope>NUCLEOTIDE SEQUENCE</scope>
    <source>
        <strain evidence="2">MM415B01611</strain>
    </source>
</reference>
<protein>
    <submittedName>
        <fullName evidence="2">Uncharacterized protein</fullName>
    </submittedName>
</protein>